<name>A0A918HRR9_9ACTN</name>
<dbReference type="EMBL" id="BMTP01000001">
    <property type="protein sequence ID" value="GGU18284.1"/>
    <property type="molecule type" value="Genomic_DNA"/>
</dbReference>
<feature type="region of interest" description="Disordered" evidence="1">
    <location>
        <begin position="1"/>
        <end position="23"/>
    </location>
</feature>
<evidence type="ECO:0000259" key="2">
    <source>
        <dbReference type="Pfam" id="PF01471"/>
    </source>
</evidence>
<evidence type="ECO:0000256" key="1">
    <source>
        <dbReference type="SAM" id="MobiDB-lite"/>
    </source>
</evidence>
<dbReference type="Proteomes" id="UP000636661">
    <property type="component" value="Unassembled WGS sequence"/>
</dbReference>
<dbReference type="RefSeq" id="WP_189548346.1">
    <property type="nucleotide sequence ID" value="NZ_BMTP01000001.1"/>
</dbReference>
<dbReference type="AlphaFoldDB" id="A0A918HRR9"/>
<proteinExistence type="predicted"/>
<keyword evidence="4" id="KW-1185">Reference proteome</keyword>
<dbReference type="InterPro" id="IPR036366">
    <property type="entry name" value="PGBDSf"/>
</dbReference>
<dbReference type="InterPro" id="IPR002477">
    <property type="entry name" value="Peptidoglycan-bd-like"/>
</dbReference>
<comment type="caution">
    <text evidence="3">The sequence shown here is derived from an EMBL/GenBank/DDBJ whole genome shotgun (WGS) entry which is preliminary data.</text>
</comment>
<dbReference type="Gene3D" id="1.10.101.10">
    <property type="entry name" value="PGBD-like superfamily/PGBD"/>
    <property type="match status" value="1"/>
</dbReference>
<gene>
    <name evidence="3" type="ORF">GCM10010274_00650</name>
</gene>
<reference evidence="3" key="2">
    <citation type="submission" date="2020-09" db="EMBL/GenBank/DDBJ databases">
        <authorList>
            <person name="Sun Q."/>
            <person name="Ohkuma M."/>
        </authorList>
    </citation>
    <scope>NUCLEOTIDE SEQUENCE</scope>
    <source>
        <strain evidence="3">JCM 4391</strain>
    </source>
</reference>
<protein>
    <recommendedName>
        <fullName evidence="2">Peptidoglycan binding-like domain-containing protein</fullName>
    </recommendedName>
</protein>
<dbReference type="SUPFAM" id="SSF47090">
    <property type="entry name" value="PGBD-like"/>
    <property type="match status" value="1"/>
</dbReference>
<organism evidence="3 4">
    <name type="scientific">Streptomyces lavendofoliae</name>
    <dbReference type="NCBI Taxonomy" id="67314"/>
    <lineage>
        <taxon>Bacteria</taxon>
        <taxon>Bacillati</taxon>
        <taxon>Actinomycetota</taxon>
        <taxon>Actinomycetes</taxon>
        <taxon>Kitasatosporales</taxon>
        <taxon>Streptomycetaceae</taxon>
        <taxon>Streptomyces</taxon>
    </lineage>
</organism>
<sequence>MPSAEPSPEEPATLRRGDSGAAVTELQHRLREAGLYDGPMNGRYNKDVEWSVGQYQQARDLRSDGWGVYGPETREWLESETTPR</sequence>
<dbReference type="InterPro" id="IPR036365">
    <property type="entry name" value="PGBD-like_sf"/>
</dbReference>
<reference evidence="3" key="1">
    <citation type="journal article" date="2014" name="Int. J. Syst. Evol. Microbiol.">
        <title>Complete genome sequence of Corynebacterium casei LMG S-19264T (=DSM 44701T), isolated from a smear-ripened cheese.</title>
        <authorList>
            <consortium name="US DOE Joint Genome Institute (JGI-PGF)"/>
            <person name="Walter F."/>
            <person name="Albersmeier A."/>
            <person name="Kalinowski J."/>
            <person name="Ruckert C."/>
        </authorList>
    </citation>
    <scope>NUCLEOTIDE SEQUENCE</scope>
    <source>
        <strain evidence="3">JCM 4391</strain>
    </source>
</reference>
<accession>A0A918HRR9</accession>
<feature type="domain" description="Peptidoglycan binding-like" evidence="2">
    <location>
        <begin position="19"/>
        <end position="77"/>
    </location>
</feature>
<evidence type="ECO:0000313" key="3">
    <source>
        <dbReference type="EMBL" id="GGU18284.1"/>
    </source>
</evidence>
<dbReference type="Pfam" id="PF01471">
    <property type="entry name" value="PG_binding_1"/>
    <property type="match status" value="1"/>
</dbReference>
<evidence type="ECO:0000313" key="4">
    <source>
        <dbReference type="Proteomes" id="UP000636661"/>
    </source>
</evidence>